<dbReference type="EMBL" id="JBHSWB010000002">
    <property type="protein sequence ID" value="MFC6663222.1"/>
    <property type="molecule type" value="Genomic_DNA"/>
</dbReference>
<proteinExistence type="predicted"/>
<keyword evidence="2" id="KW-0472">Membrane</keyword>
<evidence type="ECO:0000313" key="3">
    <source>
        <dbReference type="EMBL" id="MFC6662393.1"/>
    </source>
</evidence>
<dbReference type="InterPro" id="IPR004676">
    <property type="entry name" value="Cd-R_transporter"/>
</dbReference>
<feature type="transmembrane region" description="Helical" evidence="2">
    <location>
        <begin position="134"/>
        <end position="151"/>
    </location>
</feature>
<gene>
    <name evidence="3" type="ORF">ACFP90_20265</name>
    <name evidence="4" type="ORF">ACFP90_24570</name>
</gene>
<evidence type="ECO:0000313" key="5">
    <source>
        <dbReference type="Proteomes" id="UP001596317"/>
    </source>
</evidence>
<dbReference type="EMBL" id="JBHSWB010000002">
    <property type="protein sequence ID" value="MFC6662393.1"/>
    <property type="molecule type" value="Genomic_DNA"/>
</dbReference>
<protein>
    <submittedName>
        <fullName evidence="4">Cadmium resistance transporter</fullName>
    </submittedName>
</protein>
<organism evidence="4 5">
    <name type="scientific">Deinococcus multiflagellatus</name>
    <dbReference type="NCBI Taxonomy" id="1656887"/>
    <lineage>
        <taxon>Bacteria</taxon>
        <taxon>Thermotogati</taxon>
        <taxon>Deinococcota</taxon>
        <taxon>Deinococci</taxon>
        <taxon>Deinococcales</taxon>
        <taxon>Deinococcaceae</taxon>
        <taxon>Deinococcus</taxon>
    </lineage>
</organism>
<reference evidence="5" key="2">
    <citation type="journal article" date="2019" name="Int. J. Syst. Evol. Microbiol.">
        <title>The Global Catalogue of Microorganisms (GCM) 10K type strain sequencing project: providing services to taxonomists for standard genome sequencing and annotation.</title>
        <authorList>
            <consortium name="The Broad Institute Genomics Platform"/>
            <consortium name="The Broad Institute Genome Sequencing Center for Infectious Disease"/>
            <person name="Wu L."/>
            <person name="Ma J."/>
        </authorList>
    </citation>
    <scope>NUCLEOTIDE SEQUENCE [LARGE SCALE GENOMIC DNA]</scope>
    <source>
        <strain evidence="5">CCUG 63830</strain>
    </source>
</reference>
<evidence type="ECO:0000256" key="2">
    <source>
        <dbReference type="SAM" id="Phobius"/>
    </source>
</evidence>
<feature type="transmembrane region" description="Helical" evidence="2">
    <location>
        <begin position="34"/>
        <end position="55"/>
    </location>
</feature>
<evidence type="ECO:0000313" key="4">
    <source>
        <dbReference type="EMBL" id="MFC6663222.1"/>
    </source>
</evidence>
<dbReference type="Proteomes" id="UP001596317">
    <property type="component" value="Unassembled WGS sequence"/>
</dbReference>
<keyword evidence="5" id="KW-1185">Reference proteome</keyword>
<evidence type="ECO:0000256" key="1">
    <source>
        <dbReference type="SAM" id="MobiDB-lite"/>
    </source>
</evidence>
<keyword evidence="2" id="KW-0812">Transmembrane</keyword>
<accession>A0ABW1ZS89</accession>
<feature type="region of interest" description="Disordered" evidence="1">
    <location>
        <begin position="78"/>
        <end position="99"/>
    </location>
</feature>
<comment type="caution">
    <text evidence="4">The sequence shown here is derived from an EMBL/GenBank/DDBJ whole genome shotgun (WGS) entry which is preliminary data.</text>
</comment>
<reference evidence="4" key="3">
    <citation type="submission" date="2024-09" db="EMBL/GenBank/DDBJ databases">
        <authorList>
            <person name="Sun Q."/>
            <person name="Mori K."/>
        </authorList>
    </citation>
    <scope>NUCLEOTIDE SEQUENCE</scope>
    <source>
        <strain evidence="4">NBRC 112888</strain>
    </source>
</reference>
<dbReference type="Pfam" id="PF03596">
    <property type="entry name" value="Cad"/>
    <property type="match status" value="1"/>
</dbReference>
<reference evidence="4" key="1">
    <citation type="journal article" date="2014" name="Int. J. Syst. Evol. Microbiol.">
        <title>Complete genome of a new Firmicutes species belonging to the dominant human colonic microbiota ('Ruminococcus bicirculans') reveals two chromosomes and a selective capacity to utilize plant glucans.</title>
        <authorList>
            <consortium name="NISC Comparative Sequencing Program"/>
            <person name="Wegmann U."/>
            <person name="Louis P."/>
            <person name="Goesmann A."/>
            <person name="Henrissat B."/>
            <person name="Duncan S.H."/>
            <person name="Flint H.J."/>
        </authorList>
    </citation>
    <scope>NUCLEOTIDE SEQUENCE</scope>
    <source>
        <strain evidence="4">NBRC 112888</strain>
    </source>
</reference>
<dbReference type="RefSeq" id="WP_224611931.1">
    <property type="nucleotide sequence ID" value="NZ_JAIQXV010000021.1"/>
</dbReference>
<keyword evidence="2" id="KW-1133">Transmembrane helix</keyword>
<sequence length="153" mass="16140">MILFVSTNIDDSLIVLGLLSDPRFLPRNVPAGQYLGLGLLVLASVLASLASLVTAPTDVGLLGLLPIVLWGRKLPGRSQTRGQPQDEEATEFPPHTQNGTVDQIKGIAAVTIANGSNNLSLYTPLFSTKTPAEIALITLVFAIMTAVRVTAAH</sequence>
<name>A0ABW1ZS89_9DEIO</name>